<reference evidence="2 3" key="1">
    <citation type="submission" date="2024-09" db="EMBL/GenBank/DDBJ databases">
        <authorList>
            <person name="Lee S.D."/>
        </authorList>
    </citation>
    <scope>NUCLEOTIDE SEQUENCE [LARGE SCALE GENOMIC DNA]</scope>
    <source>
        <strain evidence="2 3">N1-5</strain>
    </source>
</reference>
<feature type="compositionally biased region" description="Low complexity" evidence="1">
    <location>
        <begin position="13"/>
        <end position="37"/>
    </location>
</feature>
<accession>A0ABV6UWE3</accession>
<evidence type="ECO:0000313" key="2">
    <source>
        <dbReference type="EMBL" id="MFC1405799.1"/>
    </source>
</evidence>
<dbReference type="Proteomes" id="UP001592528">
    <property type="component" value="Unassembled WGS sequence"/>
</dbReference>
<proteinExistence type="predicted"/>
<evidence type="ECO:0000313" key="3">
    <source>
        <dbReference type="Proteomes" id="UP001592528"/>
    </source>
</evidence>
<evidence type="ECO:0000256" key="1">
    <source>
        <dbReference type="SAM" id="MobiDB-lite"/>
    </source>
</evidence>
<name>A0ABV6UWE3_9ACTN</name>
<protein>
    <submittedName>
        <fullName evidence="2">Uncharacterized protein</fullName>
    </submittedName>
</protein>
<organism evidence="2 3">
    <name type="scientific">Streptacidiphilus cavernicola</name>
    <dbReference type="NCBI Taxonomy" id="3342716"/>
    <lineage>
        <taxon>Bacteria</taxon>
        <taxon>Bacillati</taxon>
        <taxon>Actinomycetota</taxon>
        <taxon>Actinomycetes</taxon>
        <taxon>Kitasatosporales</taxon>
        <taxon>Streptomycetaceae</taxon>
        <taxon>Streptacidiphilus</taxon>
    </lineage>
</organism>
<sequence length="312" mass="34143">MTNTSVQLSLLDPGGPAPAAAPTLPAPRPRAAASPRPPLAWAEGRMATDEDGHRGEITVEVSRSGGHHHARRDAVHSLALEHGLFSRRTWYTPWINGKSICGDGIARLHPAQLTLTGDASELAAFTAALPRLLDAVERAADQALRQLGTWLRDTAAGQAVAEDRDLRPLRTRWRRDFITALARDRALGRAAALPEPDRAARWDLLAEHFARTAAHHLDPAGCADPQAAARIIAQAVADQPLTDPQRQERDRLRRRRSILDWPEYQINPEIGDVVTTAGPRRHEVTTAPPTAQLVDLLQTGTTLHRRLLHLTA</sequence>
<keyword evidence="3" id="KW-1185">Reference proteome</keyword>
<gene>
    <name evidence="2" type="ORF">ACEZDJ_31365</name>
</gene>
<feature type="region of interest" description="Disordered" evidence="1">
    <location>
        <begin position="1"/>
        <end position="37"/>
    </location>
</feature>
<dbReference type="EMBL" id="JBHEZZ010000023">
    <property type="protein sequence ID" value="MFC1405799.1"/>
    <property type="molecule type" value="Genomic_DNA"/>
</dbReference>
<comment type="caution">
    <text evidence="2">The sequence shown here is derived from an EMBL/GenBank/DDBJ whole genome shotgun (WGS) entry which is preliminary data.</text>
</comment>
<dbReference type="RefSeq" id="WP_157624082.1">
    <property type="nucleotide sequence ID" value="NZ_JBHEZZ010000023.1"/>
</dbReference>